<protein>
    <submittedName>
        <fullName evidence="1">Uncharacterized protein</fullName>
    </submittedName>
</protein>
<reference evidence="1" key="1">
    <citation type="submission" date="2014-05" db="EMBL/GenBank/DDBJ databases">
        <authorList>
            <person name="Chronopoulou M."/>
        </authorList>
    </citation>
    <scope>NUCLEOTIDE SEQUENCE</scope>
    <source>
        <tissue evidence="1">Whole organism</tissue>
    </source>
</reference>
<sequence length="40" mass="4733">TSWLDINPTIMTMLLRILRINFNVKVTTSCSTELFFSVYY</sequence>
<feature type="non-terminal residue" evidence="1">
    <location>
        <position position="1"/>
    </location>
</feature>
<name>A0A0K2U3G1_LEPSM</name>
<dbReference type="AlphaFoldDB" id="A0A0K2U3G1"/>
<evidence type="ECO:0000313" key="1">
    <source>
        <dbReference type="EMBL" id="CDW32457.1"/>
    </source>
</evidence>
<organism evidence="1">
    <name type="scientific">Lepeophtheirus salmonis</name>
    <name type="common">Salmon louse</name>
    <name type="synonym">Caligus salmonis</name>
    <dbReference type="NCBI Taxonomy" id="72036"/>
    <lineage>
        <taxon>Eukaryota</taxon>
        <taxon>Metazoa</taxon>
        <taxon>Ecdysozoa</taxon>
        <taxon>Arthropoda</taxon>
        <taxon>Crustacea</taxon>
        <taxon>Multicrustacea</taxon>
        <taxon>Hexanauplia</taxon>
        <taxon>Copepoda</taxon>
        <taxon>Siphonostomatoida</taxon>
        <taxon>Caligidae</taxon>
        <taxon>Lepeophtheirus</taxon>
    </lineage>
</organism>
<proteinExistence type="predicted"/>
<accession>A0A0K2U3G1</accession>
<dbReference type="EMBL" id="HACA01015096">
    <property type="protein sequence ID" value="CDW32457.1"/>
    <property type="molecule type" value="Transcribed_RNA"/>
</dbReference>